<evidence type="ECO:0000256" key="2">
    <source>
        <dbReference type="SAM" id="Phobius"/>
    </source>
</evidence>
<accession>A0A7K1KMC6</accession>
<evidence type="ECO:0000313" key="3">
    <source>
        <dbReference type="EMBL" id="MUM77225.1"/>
    </source>
</evidence>
<organism evidence="3 4">
    <name type="scientific">Pseudodesulfovibrio alkaliphilus</name>
    <dbReference type="NCBI Taxonomy" id="2661613"/>
    <lineage>
        <taxon>Bacteria</taxon>
        <taxon>Pseudomonadati</taxon>
        <taxon>Thermodesulfobacteriota</taxon>
        <taxon>Desulfovibrionia</taxon>
        <taxon>Desulfovibrionales</taxon>
        <taxon>Desulfovibrionaceae</taxon>
    </lineage>
</organism>
<evidence type="ECO:0000256" key="1">
    <source>
        <dbReference type="SAM" id="MobiDB-lite"/>
    </source>
</evidence>
<sequence>MEDNPGRYALTLVCALIAIPLSLLLDKKLHQKHPEAKPYKWGYYTGLMGMLTYGLLALTLVVTSAVKDQKTLTALVFFTLSIIPYYYIIMRRKWAWVVGVILLFNPILWIVNAVYARNRWKEMPVPTDDPDEPATEGTPEAGNEPPRRQDEP</sequence>
<evidence type="ECO:0000313" key="4">
    <source>
        <dbReference type="Proteomes" id="UP000461162"/>
    </source>
</evidence>
<keyword evidence="2" id="KW-1133">Transmembrane helix</keyword>
<gene>
    <name evidence="3" type="ORF">GKC30_06220</name>
</gene>
<feature type="transmembrane region" description="Helical" evidence="2">
    <location>
        <begin position="6"/>
        <end position="25"/>
    </location>
</feature>
<protein>
    <submittedName>
        <fullName evidence="3">Uncharacterized protein</fullName>
    </submittedName>
</protein>
<keyword evidence="2" id="KW-0472">Membrane</keyword>
<feature type="transmembrane region" description="Helical" evidence="2">
    <location>
        <begin position="72"/>
        <end position="89"/>
    </location>
</feature>
<feature type="transmembrane region" description="Helical" evidence="2">
    <location>
        <begin position="46"/>
        <end position="66"/>
    </location>
</feature>
<feature type="transmembrane region" description="Helical" evidence="2">
    <location>
        <begin position="96"/>
        <end position="116"/>
    </location>
</feature>
<keyword evidence="4" id="KW-1185">Reference proteome</keyword>
<feature type="region of interest" description="Disordered" evidence="1">
    <location>
        <begin position="123"/>
        <end position="152"/>
    </location>
</feature>
<reference evidence="3 4" key="1">
    <citation type="submission" date="2019-11" db="EMBL/GenBank/DDBJ databases">
        <title>Pseudodesulfovibrio alkaliphilus, sp. nov., an alkaliphilic sulfate-reducing bacteria from mud volcano of Taman peninsula, Russia.</title>
        <authorList>
            <person name="Frolova A."/>
            <person name="Merkel A.Y."/>
            <person name="Slobodkin A.I."/>
        </authorList>
    </citation>
    <scope>NUCLEOTIDE SEQUENCE [LARGE SCALE GENOMIC DNA]</scope>
    <source>
        <strain evidence="3 4">F-1</strain>
    </source>
</reference>
<keyword evidence="2" id="KW-0812">Transmembrane</keyword>
<name>A0A7K1KMC6_9BACT</name>
<proteinExistence type="predicted"/>
<dbReference type="RefSeq" id="WP_155933153.1">
    <property type="nucleotide sequence ID" value="NZ_WODC01000003.1"/>
</dbReference>
<dbReference type="EMBL" id="WODC01000003">
    <property type="protein sequence ID" value="MUM77225.1"/>
    <property type="molecule type" value="Genomic_DNA"/>
</dbReference>
<dbReference type="AlphaFoldDB" id="A0A7K1KMC6"/>
<comment type="caution">
    <text evidence="3">The sequence shown here is derived from an EMBL/GenBank/DDBJ whole genome shotgun (WGS) entry which is preliminary data.</text>
</comment>
<dbReference type="Proteomes" id="UP000461162">
    <property type="component" value="Unassembled WGS sequence"/>
</dbReference>